<dbReference type="InterPro" id="IPR027417">
    <property type="entry name" value="P-loop_NTPase"/>
</dbReference>
<evidence type="ECO:0000256" key="8">
    <source>
        <dbReference type="ARBA" id="ARBA00048090"/>
    </source>
</evidence>
<evidence type="ECO:0000313" key="11">
    <source>
        <dbReference type="Proteomes" id="UP000030145"/>
    </source>
</evidence>
<evidence type="ECO:0000256" key="4">
    <source>
        <dbReference type="ARBA" id="ARBA00022679"/>
    </source>
</evidence>
<evidence type="ECO:0000256" key="9">
    <source>
        <dbReference type="RuleBase" id="RU363066"/>
    </source>
</evidence>
<evidence type="ECO:0000256" key="6">
    <source>
        <dbReference type="ARBA" id="ARBA00022777"/>
    </source>
</evidence>
<accession>A0A0A2DLB5</accession>
<comment type="catalytic activity">
    <reaction evidence="8 9">
        <text>D-gluconate + ATP = 6-phospho-D-gluconate + ADP + H(+)</text>
        <dbReference type="Rhea" id="RHEA:19433"/>
        <dbReference type="ChEBI" id="CHEBI:15378"/>
        <dbReference type="ChEBI" id="CHEBI:18391"/>
        <dbReference type="ChEBI" id="CHEBI:30616"/>
        <dbReference type="ChEBI" id="CHEBI:58759"/>
        <dbReference type="ChEBI" id="CHEBI:456216"/>
        <dbReference type="EC" id="2.7.1.12"/>
    </reaction>
</comment>
<evidence type="ECO:0000256" key="2">
    <source>
        <dbReference type="ARBA" id="ARBA00008420"/>
    </source>
</evidence>
<dbReference type="RefSeq" id="WP_035114410.1">
    <property type="nucleotide sequence ID" value="NZ_CP047046.1"/>
</dbReference>
<keyword evidence="6 9" id="KW-0418">Kinase</keyword>
<dbReference type="Gene3D" id="3.40.50.300">
    <property type="entry name" value="P-loop containing nucleotide triphosphate hydrolases"/>
    <property type="match status" value="1"/>
</dbReference>
<dbReference type="GO" id="GO:0046316">
    <property type="term" value="F:gluconokinase activity"/>
    <property type="evidence" value="ECO:0007669"/>
    <property type="project" value="UniProtKB-EC"/>
</dbReference>
<protein>
    <recommendedName>
        <fullName evidence="3 9">Gluconokinase</fullName>
        <ecNumber evidence="3 9">2.7.1.12</ecNumber>
    </recommendedName>
</protein>
<dbReference type="InterPro" id="IPR006001">
    <property type="entry name" value="Therm_gnt_kin"/>
</dbReference>
<dbReference type="SUPFAM" id="SSF52540">
    <property type="entry name" value="P-loop containing nucleoside triphosphate hydrolases"/>
    <property type="match status" value="1"/>
</dbReference>
<evidence type="ECO:0000256" key="3">
    <source>
        <dbReference type="ARBA" id="ARBA00012054"/>
    </source>
</evidence>
<dbReference type="GO" id="GO:0005737">
    <property type="term" value="C:cytoplasm"/>
    <property type="evidence" value="ECO:0007669"/>
    <property type="project" value="TreeGrafter"/>
</dbReference>
<dbReference type="GeneID" id="300552216"/>
<name>A0A0A2DLB5_9CORY</name>
<reference evidence="10 11" key="1">
    <citation type="submission" date="2014-10" db="EMBL/GenBank/DDBJ databases">
        <title>Whole Genome sequence of Corynebacterium auriscanis strain CIP 106629.</title>
        <authorList>
            <person name="Hassan S.S."/>
            <person name="Jamal S.B."/>
            <person name="Tiwari S."/>
            <person name="Oliveira L.D.C."/>
            <person name="Souza F."/>
            <person name="Mariano D.C."/>
            <person name="Almeida S."/>
            <person name="Dorella F."/>
            <person name="Pereira F."/>
            <person name="Carvalho A."/>
            <person name="Leal C.A."/>
            <person name="Soares S.D.C."/>
            <person name="Figueiredo H.C."/>
            <person name="Silva A."/>
            <person name="Azevedo V.A."/>
        </authorList>
    </citation>
    <scope>NUCLEOTIDE SEQUENCE [LARGE SCALE GENOMIC DNA]</scope>
    <source>
        <strain evidence="10 11">CIP 106629</strain>
    </source>
</reference>
<dbReference type="NCBIfam" id="TIGR01313">
    <property type="entry name" value="therm_gnt_kin"/>
    <property type="match status" value="1"/>
</dbReference>
<dbReference type="CDD" id="cd02021">
    <property type="entry name" value="GntK"/>
    <property type="match status" value="1"/>
</dbReference>
<comment type="caution">
    <text evidence="10">The sequence shown here is derived from an EMBL/GenBank/DDBJ whole genome shotgun (WGS) entry which is preliminary data.</text>
</comment>
<evidence type="ECO:0000256" key="7">
    <source>
        <dbReference type="ARBA" id="ARBA00022840"/>
    </source>
</evidence>
<keyword evidence="11" id="KW-1185">Reference proteome</keyword>
<dbReference type="GO" id="GO:0005975">
    <property type="term" value="P:carbohydrate metabolic process"/>
    <property type="evidence" value="ECO:0007669"/>
    <property type="project" value="InterPro"/>
</dbReference>
<evidence type="ECO:0000256" key="5">
    <source>
        <dbReference type="ARBA" id="ARBA00022741"/>
    </source>
</evidence>
<keyword evidence="7 9" id="KW-0067">ATP-binding</keyword>
<dbReference type="Proteomes" id="UP000030145">
    <property type="component" value="Unassembled WGS sequence"/>
</dbReference>
<comment type="pathway">
    <text evidence="1">Carbohydrate acid metabolism.</text>
</comment>
<evidence type="ECO:0000313" key="10">
    <source>
        <dbReference type="EMBL" id="KGM18562.1"/>
    </source>
</evidence>
<gene>
    <name evidence="10" type="ORF">MA47_06190</name>
</gene>
<sequence>MTSLHVVLMGVSGSGKTTLARKMAERTGWELLEADDLHPETDMEILQGGKLPDEEKRGAWLANVRDWMTARAHEGKNTVVACTALRKEHRTVLNEADGVVFYVHPYGTEDVLADRMRRRVGEDMPRALLDEQLAILRRLEADERGIQLDIDRPVDDLLEDALAAAHFAHRAYSEEA</sequence>
<dbReference type="GO" id="GO:0005524">
    <property type="term" value="F:ATP binding"/>
    <property type="evidence" value="ECO:0007669"/>
    <property type="project" value="UniProtKB-KW"/>
</dbReference>
<dbReference type="EC" id="2.7.1.12" evidence="3 9"/>
<keyword evidence="4 9" id="KW-0808">Transferase</keyword>
<keyword evidence="5 9" id="KW-0547">Nucleotide-binding</keyword>
<organism evidence="10 11">
    <name type="scientific">Corynebacterium auriscanis</name>
    <dbReference type="NCBI Taxonomy" id="99807"/>
    <lineage>
        <taxon>Bacteria</taxon>
        <taxon>Bacillati</taxon>
        <taxon>Actinomycetota</taxon>
        <taxon>Actinomycetes</taxon>
        <taxon>Mycobacteriales</taxon>
        <taxon>Corynebacteriaceae</taxon>
        <taxon>Corynebacterium</taxon>
    </lineage>
</organism>
<dbReference type="PANTHER" id="PTHR43442:SF3">
    <property type="entry name" value="GLUCONOKINASE-RELATED"/>
    <property type="match status" value="1"/>
</dbReference>
<dbReference type="AlphaFoldDB" id="A0A0A2DLB5"/>
<evidence type="ECO:0000256" key="1">
    <source>
        <dbReference type="ARBA" id="ARBA00004761"/>
    </source>
</evidence>
<comment type="similarity">
    <text evidence="2 9">Belongs to the gluconokinase GntK/GntV family.</text>
</comment>
<dbReference type="PANTHER" id="PTHR43442">
    <property type="entry name" value="GLUCONOKINASE-RELATED"/>
    <property type="match status" value="1"/>
</dbReference>
<dbReference type="EMBL" id="JRVJ01000010">
    <property type="protein sequence ID" value="KGM18562.1"/>
    <property type="molecule type" value="Genomic_DNA"/>
</dbReference>
<proteinExistence type="inferred from homology"/>
<dbReference type="Pfam" id="PF13671">
    <property type="entry name" value="AAA_33"/>
    <property type="match status" value="1"/>
</dbReference>